<name>A0AA44I0X5_YERMO</name>
<protein>
    <submittedName>
        <fullName evidence="1">Uncharacterized protein</fullName>
    </submittedName>
</protein>
<proteinExistence type="predicted"/>
<organism evidence="1 2">
    <name type="scientific">Yersinia mollaretii</name>
    <dbReference type="NCBI Taxonomy" id="33060"/>
    <lineage>
        <taxon>Bacteria</taxon>
        <taxon>Pseudomonadati</taxon>
        <taxon>Pseudomonadota</taxon>
        <taxon>Gammaproteobacteria</taxon>
        <taxon>Enterobacterales</taxon>
        <taxon>Yersiniaceae</taxon>
        <taxon>Yersinia</taxon>
    </lineage>
</organism>
<reference evidence="1" key="1">
    <citation type="submission" date="2020-03" db="EMBL/GenBank/DDBJ databases">
        <authorList>
            <person name="Kislichkina A."/>
            <person name="Dentovskaya S."/>
            <person name="Shaikhutdinov R."/>
            <person name="Ivanov S."/>
            <person name="Sizova A."/>
            <person name="Solomentsev V."/>
            <person name="Bogun A."/>
        </authorList>
    </citation>
    <scope>NUCLEOTIDE SEQUENCE</scope>
    <source>
        <strain evidence="1">SCPM-O-B-7610</strain>
    </source>
</reference>
<dbReference type="Proteomes" id="UP000712947">
    <property type="component" value="Unassembled WGS sequence"/>
</dbReference>
<evidence type="ECO:0000313" key="1">
    <source>
        <dbReference type="EMBL" id="NIL23862.1"/>
    </source>
</evidence>
<dbReference type="RefSeq" id="WP_050536535.1">
    <property type="nucleotide sequence ID" value="NZ_CABHYO010000022.1"/>
</dbReference>
<sequence>MLLLKMWQNNLITNHVKKLGGLPGLNNPSAVEDSPTSNKTISINLTNVSNGTVELDRKEVNQQSCENRLSKLVEKILAVFQTKKKPLELQSRPLPLKIDTHQLINQYTPKAGGVASDICSEICNSHSSGDVSELINKCNNALKNAGIEFIEVKELYENQLVMAFKKEFDQALSTGSHLLDLQKAKEKMTGDQSNVIEHIYDSQRLIDLIQDYQELPENKLEMRLEIKLKPTIPSPFRKEGYIETQADKDEAIAINTKNYGDTEKTQISRGLAYEALSAENKQEADKPNRQLKSDPRYHEIMVEVNNKKIEEEFKEARTNTIKTSIESYKFLQKNASAIFKLEDSLQ</sequence>
<accession>A0AA44I0X5</accession>
<dbReference type="EMBL" id="JAASAI010000017">
    <property type="protein sequence ID" value="NIL23862.1"/>
    <property type="molecule type" value="Genomic_DNA"/>
</dbReference>
<dbReference type="AlphaFoldDB" id="A0AA44I0X5"/>
<evidence type="ECO:0000313" key="2">
    <source>
        <dbReference type="Proteomes" id="UP000712947"/>
    </source>
</evidence>
<gene>
    <name evidence="1" type="ORF">HB991_15265</name>
</gene>
<comment type="caution">
    <text evidence="1">The sequence shown here is derived from an EMBL/GenBank/DDBJ whole genome shotgun (WGS) entry which is preliminary data.</text>
</comment>